<feature type="chain" id="PRO_5010380892" description="DUF732 domain-containing protein" evidence="1">
    <location>
        <begin position="30"/>
        <end position="124"/>
    </location>
</feature>
<dbReference type="Proteomes" id="UP000183180">
    <property type="component" value="Unassembled WGS sequence"/>
</dbReference>
<accession>A0A1H2KMA3</accession>
<feature type="domain" description="DUF732" evidence="2">
    <location>
        <begin position="68"/>
        <end position="123"/>
    </location>
</feature>
<keyword evidence="1" id="KW-0732">Signal</keyword>
<evidence type="ECO:0000313" key="3">
    <source>
        <dbReference type="EMBL" id="SDU69568.1"/>
    </source>
</evidence>
<proteinExistence type="predicted"/>
<evidence type="ECO:0000313" key="4">
    <source>
        <dbReference type="Proteomes" id="UP000183180"/>
    </source>
</evidence>
<dbReference type="AlphaFoldDB" id="A0A1H2KMA3"/>
<evidence type="ECO:0000259" key="2">
    <source>
        <dbReference type="Pfam" id="PF05305"/>
    </source>
</evidence>
<gene>
    <name evidence="3" type="ORF">SAMN04488548_1343402</name>
</gene>
<sequence>MATLSCWRGGLTFVVVAVGIAMGAGDASAARDDYLATLKSNGIYVSTPGAAPCFDYPDDGVNGCSKRFTTAEDALSTGYWVCRELRTGRSSSSIADALHMADGLFLSKRNSAIVVNTAKAELCV</sequence>
<dbReference type="InterPro" id="IPR007969">
    <property type="entry name" value="DUF732"/>
</dbReference>
<reference evidence="3 4" key="1">
    <citation type="submission" date="2016-10" db="EMBL/GenBank/DDBJ databases">
        <authorList>
            <person name="de Groot N.N."/>
        </authorList>
    </citation>
    <scope>NUCLEOTIDE SEQUENCE [LARGE SCALE GENOMIC DNA]</scope>
    <source>
        <strain evidence="3 4">DSM 44215</strain>
    </source>
</reference>
<dbReference type="OrthoDB" id="4753200at2"/>
<dbReference type="RefSeq" id="WP_139180060.1">
    <property type="nucleotide sequence ID" value="NZ_FNLM01000034.1"/>
</dbReference>
<organism evidence="3 4">
    <name type="scientific">Gordonia westfalica</name>
    <dbReference type="NCBI Taxonomy" id="158898"/>
    <lineage>
        <taxon>Bacteria</taxon>
        <taxon>Bacillati</taxon>
        <taxon>Actinomycetota</taxon>
        <taxon>Actinomycetes</taxon>
        <taxon>Mycobacteriales</taxon>
        <taxon>Gordoniaceae</taxon>
        <taxon>Gordonia</taxon>
    </lineage>
</organism>
<dbReference type="EMBL" id="FNLM01000034">
    <property type="protein sequence ID" value="SDU69568.1"/>
    <property type="molecule type" value="Genomic_DNA"/>
</dbReference>
<name>A0A1H2KMA3_9ACTN</name>
<dbReference type="STRING" id="158898.SAMN04488548_1343402"/>
<feature type="signal peptide" evidence="1">
    <location>
        <begin position="1"/>
        <end position="29"/>
    </location>
</feature>
<protein>
    <recommendedName>
        <fullName evidence="2">DUF732 domain-containing protein</fullName>
    </recommendedName>
</protein>
<dbReference type="Pfam" id="PF05305">
    <property type="entry name" value="DUF732"/>
    <property type="match status" value="1"/>
</dbReference>
<evidence type="ECO:0000256" key="1">
    <source>
        <dbReference type="SAM" id="SignalP"/>
    </source>
</evidence>